<dbReference type="RefSeq" id="WP_209838332.1">
    <property type="nucleotide sequence ID" value="NZ_JAGGJP010000003.1"/>
</dbReference>
<dbReference type="NCBIfam" id="NF009453">
    <property type="entry name" value="PRK12813.1"/>
    <property type="match status" value="1"/>
</dbReference>
<evidence type="ECO:0000256" key="4">
    <source>
        <dbReference type="ARBA" id="ARBA00024746"/>
    </source>
</evidence>
<evidence type="ECO:0000313" key="8">
    <source>
        <dbReference type="EMBL" id="MFC5565671.1"/>
    </source>
</evidence>
<keyword evidence="3 5" id="KW-1005">Bacterial flagellum biogenesis</keyword>
<feature type="domain" description="FlgD/Vpr Ig-like" evidence="7">
    <location>
        <begin position="105"/>
        <end position="172"/>
    </location>
</feature>
<accession>A0ABW0SA15</accession>
<keyword evidence="8" id="KW-0282">Flagellum</keyword>
<keyword evidence="9" id="KW-1185">Reference proteome</keyword>
<evidence type="ECO:0000313" key="9">
    <source>
        <dbReference type="Proteomes" id="UP001596056"/>
    </source>
</evidence>
<dbReference type="Proteomes" id="UP001596056">
    <property type="component" value="Unassembled WGS sequence"/>
</dbReference>
<dbReference type="Pfam" id="PF13860">
    <property type="entry name" value="FlgD_ig"/>
    <property type="match status" value="1"/>
</dbReference>
<evidence type="ECO:0000259" key="7">
    <source>
        <dbReference type="Pfam" id="PF13860"/>
    </source>
</evidence>
<evidence type="ECO:0000256" key="5">
    <source>
        <dbReference type="RuleBase" id="RU362076"/>
    </source>
</evidence>
<organism evidence="8 9">
    <name type="scientific">Rubellimicrobium aerolatum</name>
    <dbReference type="NCBI Taxonomy" id="490979"/>
    <lineage>
        <taxon>Bacteria</taxon>
        <taxon>Pseudomonadati</taxon>
        <taxon>Pseudomonadota</taxon>
        <taxon>Alphaproteobacteria</taxon>
        <taxon>Rhodobacterales</taxon>
        <taxon>Roseobacteraceae</taxon>
        <taxon>Rubellimicrobium</taxon>
    </lineage>
</organism>
<reference evidence="9" key="1">
    <citation type="journal article" date="2019" name="Int. J. Syst. Evol. Microbiol.">
        <title>The Global Catalogue of Microorganisms (GCM) 10K type strain sequencing project: providing services to taxonomists for standard genome sequencing and annotation.</title>
        <authorList>
            <consortium name="The Broad Institute Genomics Platform"/>
            <consortium name="The Broad Institute Genome Sequencing Center for Infectious Disease"/>
            <person name="Wu L."/>
            <person name="Ma J."/>
        </authorList>
    </citation>
    <scope>NUCLEOTIDE SEQUENCE [LARGE SCALE GENOMIC DNA]</scope>
    <source>
        <strain evidence="9">KACC 11588</strain>
    </source>
</reference>
<comment type="caution">
    <text evidence="8">The sequence shown here is derived from an EMBL/GenBank/DDBJ whole genome shotgun (WGS) entry which is preliminary data.</text>
</comment>
<comment type="function">
    <text evidence="4 5">Required for flagellar hook formation. May act as a scaffolding protein.</text>
</comment>
<gene>
    <name evidence="8" type="ORF">ACFPOC_04470</name>
</gene>
<dbReference type="InterPro" id="IPR005648">
    <property type="entry name" value="FlgD"/>
</dbReference>
<protein>
    <recommendedName>
        <fullName evidence="2 5">Basal-body rod modification protein FlgD</fullName>
    </recommendedName>
</protein>
<evidence type="ECO:0000256" key="3">
    <source>
        <dbReference type="ARBA" id="ARBA00022795"/>
    </source>
</evidence>
<proteinExistence type="inferred from homology"/>
<name>A0ABW0SA15_9RHOB</name>
<evidence type="ECO:0000256" key="1">
    <source>
        <dbReference type="ARBA" id="ARBA00010577"/>
    </source>
</evidence>
<dbReference type="InterPro" id="IPR025965">
    <property type="entry name" value="FlgD/Vpr_Ig-like"/>
</dbReference>
<keyword evidence="8" id="KW-0969">Cilium</keyword>
<dbReference type="Pfam" id="PF03963">
    <property type="entry name" value="FlgD"/>
    <property type="match status" value="1"/>
</dbReference>
<keyword evidence="8" id="KW-0966">Cell projection</keyword>
<dbReference type="EMBL" id="JBHSNA010000003">
    <property type="protein sequence ID" value="MFC5565671.1"/>
    <property type="molecule type" value="Genomic_DNA"/>
</dbReference>
<evidence type="ECO:0000256" key="6">
    <source>
        <dbReference type="SAM" id="MobiDB-lite"/>
    </source>
</evidence>
<sequence>MDISTVTASTTTAASAASPTSPGVISSDFNTFLKMLTAQMQNQDPLNPTDSSDYATQLATFSGVEQQVKTNDLLNSLSAQLALSGLGVMAGWVGQEARAAMPARFDGSPVTIVPSVDSAADEAQLVVRDPSGREVARGAIPVSSEPVEWAGVGEDGSPLASGLYSFEVVSLKDGQVLGSKVAEVYGTVTEVRTENGATVLVMEGGATVASSAVTGLRRAG</sequence>
<evidence type="ECO:0000256" key="2">
    <source>
        <dbReference type="ARBA" id="ARBA00016013"/>
    </source>
</evidence>
<comment type="similarity">
    <text evidence="1 5">Belongs to the FlgD family.</text>
</comment>
<feature type="region of interest" description="Disordered" evidence="6">
    <location>
        <begin position="1"/>
        <end position="21"/>
    </location>
</feature>